<keyword evidence="2" id="KW-0472">Membrane</keyword>
<evidence type="ECO:0008006" key="5">
    <source>
        <dbReference type="Google" id="ProtNLM"/>
    </source>
</evidence>
<dbReference type="KEGG" id="atw:C0099_06435"/>
<keyword evidence="2" id="KW-0812">Transmembrane</keyword>
<dbReference type="Pfam" id="PF16868">
    <property type="entry name" value="NMT1_3"/>
    <property type="match status" value="1"/>
</dbReference>
<dbReference type="PANTHER" id="PTHR42941:SF1">
    <property type="entry name" value="SLL1037 PROTEIN"/>
    <property type="match status" value="1"/>
</dbReference>
<reference evidence="3 4" key="1">
    <citation type="submission" date="2018-01" db="EMBL/GenBank/DDBJ databases">
        <authorList>
            <person name="Fu G.-Y."/>
        </authorList>
    </citation>
    <scope>NUCLEOTIDE SEQUENCE [LARGE SCALE GENOMIC DNA]</scope>
    <source>
        <strain evidence="3 4">SY39</strain>
    </source>
</reference>
<evidence type="ECO:0000256" key="2">
    <source>
        <dbReference type="SAM" id="Phobius"/>
    </source>
</evidence>
<sequence length="473" mass="53018">MKRTSPKVEKYFLKSAKDEFLALLLFCRHQWYVVVAIVLAVGLALYYVSPFPPSTIRVASGQPNSTLEKIAARYGEYFDAHGVRVEFFTTRGAAENLQALRDGKVDVAFSQGGLALSRDESIVSLGSIGYQPLWFFYRGERFKGEDFVAFLEGRRISIALPGSGTRPVVDALFGVLPEVAVNRMRKYEMPAGESIDALLAGEIDGMFLLAGIESGNAQRLLRRSDVRLLDFPVAEALTRHLQYTEVVTLPKGALEVTPPRPEADVHMIATTTTILARESLHPALQYLFMRASTELYQSEEVFFERAGGFPAFTERHIPRSEVAQRYNTHGPPMLEDYAPYWVASFFDTAWVGILALIAVLYPLLRMVPSYRKTMFNIGASFKYDQIFTLARESETVGSLRELDALERTHRQLTQEVEETWVPKGCNQSYYFLVGSLELARERLDLARSRLVPGTPVPERGRSTQALGAKTGSM</sequence>
<name>A0A2I6S5T2_9RHOO</name>
<keyword evidence="4" id="KW-1185">Reference proteome</keyword>
<evidence type="ECO:0000313" key="4">
    <source>
        <dbReference type="Proteomes" id="UP000242205"/>
    </source>
</evidence>
<dbReference type="RefSeq" id="WP_102246678.1">
    <property type="nucleotide sequence ID" value="NZ_CP025682.1"/>
</dbReference>
<feature type="region of interest" description="Disordered" evidence="1">
    <location>
        <begin position="454"/>
        <end position="473"/>
    </location>
</feature>
<evidence type="ECO:0000313" key="3">
    <source>
        <dbReference type="EMBL" id="AUN94610.1"/>
    </source>
</evidence>
<dbReference type="PANTHER" id="PTHR42941">
    <property type="entry name" value="SLL1037 PROTEIN"/>
    <property type="match status" value="1"/>
</dbReference>
<dbReference type="Gene3D" id="3.40.190.10">
    <property type="entry name" value="Periplasmic binding protein-like II"/>
    <property type="match status" value="2"/>
</dbReference>
<dbReference type="AlphaFoldDB" id="A0A2I6S5T2"/>
<organism evidence="3 4">
    <name type="scientific">Pseudazoarcus pumilus</name>
    <dbReference type="NCBI Taxonomy" id="2067960"/>
    <lineage>
        <taxon>Bacteria</taxon>
        <taxon>Pseudomonadati</taxon>
        <taxon>Pseudomonadota</taxon>
        <taxon>Betaproteobacteria</taxon>
        <taxon>Rhodocyclales</taxon>
        <taxon>Zoogloeaceae</taxon>
        <taxon>Pseudazoarcus</taxon>
    </lineage>
</organism>
<dbReference type="Proteomes" id="UP000242205">
    <property type="component" value="Chromosome"/>
</dbReference>
<evidence type="ECO:0000256" key="1">
    <source>
        <dbReference type="SAM" id="MobiDB-lite"/>
    </source>
</evidence>
<feature type="transmembrane region" description="Helical" evidence="2">
    <location>
        <begin position="20"/>
        <end position="48"/>
    </location>
</feature>
<dbReference type="SUPFAM" id="SSF53850">
    <property type="entry name" value="Periplasmic binding protein-like II"/>
    <property type="match status" value="1"/>
</dbReference>
<accession>A0A2I6S5T2</accession>
<dbReference type="EMBL" id="CP025682">
    <property type="protein sequence ID" value="AUN94610.1"/>
    <property type="molecule type" value="Genomic_DNA"/>
</dbReference>
<feature type="transmembrane region" description="Helical" evidence="2">
    <location>
        <begin position="340"/>
        <end position="364"/>
    </location>
</feature>
<keyword evidence="2" id="KW-1133">Transmembrane helix</keyword>
<dbReference type="InterPro" id="IPR011852">
    <property type="entry name" value="TRAP_TAXI"/>
</dbReference>
<dbReference type="OrthoDB" id="237270at2"/>
<proteinExistence type="predicted"/>
<protein>
    <recommendedName>
        <fullName evidence="5">C4-dicarboxylate ABC transporter substrate-binding protein</fullName>
    </recommendedName>
</protein>
<gene>
    <name evidence="3" type="ORF">C0099_06435</name>
</gene>